<evidence type="ECO:0000313" key="2">
    <source>
        <dbReference type="EMBL" id="RNB81622.1"/>
    </source>
</evidence>
<keyword evidence="3" id="KW-1185">Reference proteome</keyword>
<proteinExistence type="predicted"/>
<keyword evidence="1" id="KW-1133">Transmembrane helix</keyword>
<evidence type="ECO:0000256" key="1">
    <source>
        <dbReference type="SAM" id="Phobius"/>
    </source>
</evidence>
<evidence type="ECO:0000313" key="3">
    <source>
        <dbReference type="Proteomes" id="UP000271031"/>
    </source>
</evidence>
<keyword evidence="1" id="KW-0472">Membrane</keyword>
<protein>
    <recommendedName>
        <fullName evidence="4">DUF3939 domain-containing protein</fullName>
    </recommendedName>
</protein>
<dbReference type="AlphaFoldDB" id="A0A3M8D0R0"/>
<feature type="transmembrane region" description="Helical" evidence="1">
    <location>
        <begin position="17"/>
        <end position="36"/>
    </location>
</feature>
<organism evidence="2 3">
    <name type="scientific">Brevibacillus fluminis</name>
    <dbReference type="NCBI Taxonomy" id="511487"/>
    <lineage>
        <taxon>Bacteria</taxon>
        <taxon>Bacillati</taxon>
        <taxon>Bacillota</taxon>
        <taxon>Bacilli</taxon>
        <taxon>Bacillales</taxon>
        <taxon>Paenibacillaceae</taxon>
        <taxon>Brevibacillus</taxon>
    </lineage>
</organism>
<comment type="caution">
    <text evidence="2">The sequence shown here is derived from an EMBL/GenBank/DDBJ whole genome shotgun (WGS) entry which is preliminary data.</text>
</comment>
<dbReference type="EMBL" id="RHHQ01000022">
    <property type="protein sequence ID" value="RNB81622.1"/>
    <property type="molecule type" value="Genomic_DNA"/>
</dbReference>
<dbReference type="OrthoDB" id="2449131at2"/>
<name>A0A3M8D0R0_9BACL</name>
<keyword evidence="1" id="KW-0812">Transmembrane</keyword>
<gene>
    <name evidence="2" type="ORF">EDM56_25220</name>
</gene>
<reference evidence="2 3" key="1">
    <citation type="submission" date="2018-10" db="EMBL/GenBank/DDBJ databases">
        <title>Phylogenomics of Brevibacillus.</title>
        <authorList>
            <person name="Dunlap C."/>
        </authorList>
    </citation>
    <scope>NUCLEOTIDE SEQUENCE [LARGE SCALE GENOMIC DNA]</scope>
    <source>
        <strain evidence="2 3">JCM 15716</strain>
    </source>
</reference>
<sequence length="251" mass="28321">MSGCRRILTLNARKATIVTQVLLIILVSILLSGCMYPKERRAENQVPSTFYLEATQKAIDQFHQETGVLPIVTKKLDTPIFEKYEIDFTKMMPKYIPDVPANAFEKGGVYMYVLIDVETKPTVRLINLSMVSQVADVQQAVNRYVGSKNQLPTKQELGNGYYTIDYDAIRMKEVQVNSLVSQTFLPLIMNEKGDVGIDYASDIASILRGTKAQVTKDTDPRYVMARESMFVPAKSFPYTMENGDPVLLKLQ</sequence>
<dbReference type="PROSITE" id="PS51257">
    <property type="entry name" value="PROKAR_LIPOPROTEIN"/>
    <property type="match status" value="1"/>
</dbReference>
<dbReference type="Proteomes" id="UP000271031">
    <property type="component" value="Unassembled WGS sequence"/>
</dbReference>
<accession>A0A3M8D0R0</accession>
<evidence type="ECO:0008006" key="4">
    <source>
        <dbReference type="Google" id="ProtNLM"/>
    </source>
</evidence>